<dbReference type="Pfam" id="PF12949">
    <property type="entry name" value="HeH"/>
    <property type="match status" value="1"/>
</dbReference>
<accession>A0A7H9HM07</accession>
<dbReference type="Gene3D" id="1.10.10.1180">
    <property type="entry name" value="MAN1, winged-helix domain"/>
    <property type="match status" value="1"/>
</dbReference>
<dbReference type="InterPro" id="IPR041885">
    <property type="entry name" value="MAN1_winged_helix_dom"/>
</dbReference>
<evidence type="ECO:0008006" key="13">
    <source>
        <dbReference type="Google" id="ProtNLM"/>
    </source>
</evidence>
<evidence type="ECO:0000256" key="6">
    <source>
        <dbReference type="ARBA" id="ARBA00023242"/>
    </source>
</evidence>
<dbReference type="GO" id="GO:0005637">
    <property type="term" value="C:nuclear inner membrane"/>
    <property type="evidence" value="ECO:0007669"/>
    <property type="project" value="UniProtKB-SubCell"/>
</dbReference>
<dbReference type="GO" id="GO:0005783">
    <property type="term" value="C:endoplasmic reticulum"/>
    <property type="evidence" value="ECO:0007669"/>
    <property type="project" value="TreeGrafter"/>
</dbReference>
<keyword evidence="5 8" id="KW-0472">Membrane</keyword>
<protein>
    <recommendedName>
        <fullName evidence="13">Man1/Src1 C-terminal domain-containing protein</fullName>
    </recommendedName>
</protein>
<feature type="region of interest" description="Disordered" evidence="7">
    <location>
        <begin position="78"/>
        <end position="223"/>
    </location>
</feature>
<evidence type="ECO:0000259" key="9">
    <source>
        <dbReference type="Pfam" id="PF09402"/>
    </source>
</evidence>
<feature type="domain" description="HeH/LEM" evidence="10">
    <location>
        <begin position="12"/>
        <end position="46"/>
    </location>
</feature>
<keyword evidence="2" id="KW-0597">Phosphoprotein</keyword>
<evidence type="ECO:0000256" key="4">
    <source>
        <dbReference type="ARBA" id="ARBA00022989"/>
    </source>
</evidence>
<evidence type="ECO:0000256" key="1">
    <source>
        <dbReference type="ARBA" id="ARBA00004540"/>
    </source>
</evidence>
<feature type="region of interest" description="Disordered" evidence="7">
    <location>
        <begin position="307"/>
        <end position="349"/>
    </location>
</feature>
<evidence type="ECO:0000256" key="7">
    <source>
        <dbReference type="SAM" id="MobiDB-lite"/>
    </source>
</evidence>
<feature type="compositionally biased region" description="Basic residues" evidence="7">
    <location>
        <begin position="136"/>
        <end position="145"/>
    </location>
</feature>
<dbReference type="Proteomes" id="UP000510647">
    <property type="component" value="Chromosome 1"/>
</dbReference>
<feature type="compositionally biased region" description="Polar residues" evidence="7">
    <location>
        <begin position="95"/>
        <end position="104"/>
    </location>
</feature>
<evidence type="ECO:0000256" key="5">
    <source>
        <dbReference type="ARBA" id="ARBA00023136"/>
    </source>
</evidence>
<feature type="compositionally biased region" description="Polar residues" evidence="7">
    <location>
        <begin position="325"/>
        <end position="338"/>
    </location>
</feature>
<evidence type="ECO:0000313" key="12">
    <source>
        <dbReference type="Proteomes" id="UP000510647"/>
    </source>
</evidence>
<dbReference type="InterPro" id="IPR018996">
    <property type="entry name" value="Man1/Src1-like_C"/>
</dbReference>
<proteinExistence type="predicted"/>
<dbReference type="GO" id="GO:0003682">
    <property type="term" value="F:chromatin binding"/>
    <property type="evidence" value="ECO:0007669"/>
    <property type="project" value="InterPro"/>
</dbReference>
<dbReference type="CDD" id="cd12935">
    <property type="entry name" value="LEM_like"/>
    <property type="match status" value="1"/>
</dbReference>
<name>A0A7H9HM07_9SACH</name>
<dbReference type="PANTHER" id="PTHR47808">
    <property type="entry name" value="INNER NUCLEAR MEMBRANE PROTEIN HEH2-RELATED"/>
    <property type="match status" value="1"/>
</dbReference>
<keyword evidence="12" id="KW-1185">Reference proteome</keyword>
<dbReference type="OrthoDB" id="2503928at2759"/>
<keyword evidence="3 8" id="KW-0812">Transmembrane</keyword>
<evidence type="ECO:0000313" key="11">
    <source>
        <dbReference type="EMBL" id="QLQ78346.1"/>
    </source>
</evidence>
<feature type="compositionally biased region" description="Basic residues" evidence="7">
    <location>
        <begin position="78"/>
        <end position="92"/>
    </location>
</feature>
<comment type="subcellular location">
    <subcellularLocation>
        <location evidence="1">Nucleus inner membrane</location>
    </subcellularLocation>
</comment>
<dbReference type="PANTHER" id="PTHR47808:SF2">
    <property type="entry name" value="LEM DOMAIN-CONTAINING PROTEIN 2"/>
    <property type="match status" value="1"/>
</dbReference>
<evidence type="ECO:0000259" key="10">
    <source>
        <dbReference type="Pfam" id="PF12949"/>
    </source>
</evidence>
<keyword evidence="6" id="KW-0539">Nucleus</keyword>
<evidence type="ECO:0000256" key="8">
    <source>
        <dbReference type="SAM" id="Phobius"/>
    </source>
</evidence>
<keyword evidence="4 8" id="KW-1133">Transmembrane helix</keyword>
<dbReference type="AlphaFoldDB" id="A0A7H9HM07"/>
<dbReference type="InterPro" id="IPR025856">
    <property type="entry name" value="HeH/LEM_domain"/>
</dbReference>
<reference evidence="11 12" key="1">
    <citation type="submission" date="2020-06" db="EMBL/GenBank/DDBJ databases">
        <title>The yeast mating-type switching endonuclease HO is a domesticated member of an unorthodox homing genetic element family.</title>
        <authorList>
            <person name="Coughlan A.Y."/>
            <person name="Lombardi L."/>
            <person name="Braun-Galleani S."/>
            <person name="Martos A.R."/>
            <person name="Galeote V."/>
            <person name="Bigey F."/>
            <person name="Dequin S."/>
            <person name="Byrne K.P."/>
            <person name="Wolfe K.H."/>
        </authorList>
    </citation>
    <scope>NUCLEOTIDE SEQUENCE [LARGE SCALE GENOMIC DNA]</scope>
    <source>
        <strain evidence="11 12">CBS2947</strain>
    </source>
</reference>
<dbReference type="GO" id="GO:0034399">
    <property type="term" value="C:nuclear periphery"/>
    <property type="evidence" value="ECO:0007669"/>
    <property type="project" value="TreeGrafter"/>
</dbReference>
<organism evidence="11 12">
    <name type="scientific">Torulaspora globosa</name>
    <dbReference type="NCBI Taxonomy" id="48254"/>
    <lineage>
        <taxon>Eukaryota</taxon>
        <taxon>Fungi</taxon>
        <taxon>Dikarya</taxon>
        <taxon>Ascomycota</taxon>
        <taxon>Saccharomycotina</taxon>
        <taxon>Saccharomycetes</taxon>
        <taxon>Saccharomycetales</taxon>
        <taxon>Saccharomycetaceae</taxon>
        <taxon>Torulaspora</taxon>
    </lineage>
</organism>
<feature type="domain" description="Man1/Src1-like C-terminal" evidence="9">
    <location>
        <begin position="418"/>
        <end position="795"/>
    </location>
</feature>
<feature type="transmembrane region" description="Helical" evidence="8">
    <location>
        <begin position="683"/>
        <end position="701"/>
    </location>
</feature>
<evidence type="ECO:0000256" key="3">
    <source>
        <dbReference type="ARBA" id="ARBA00022692"/>
    </source>
</evidence>
<evidence type="ECO:0000256" key="2">
    <source>
        <dbReference type="ARBA" id="ARBA00022553"/>
    </source>
</evidence>
<sequence length="805" mass="92090">MDLEYLKPGFDPSSLKVAQLRRILLENGVEFSPQSKKSTLVGLFEERVKPEIPKLRSKYDNLLPSDKGIVKMAVNSNKKVKKKDKLKKRKGKISSAESEVLSGTENRDVDSKSSATDHMAGTPFSDVNEFQQSGTVKRKARKRKTVEKEANEDRERPEVALEDQSHEEALNRKRRRKIGESEHTPITEKVAQKTPNKSPHKSLTIDKFESSSSSESSFNESSILNVSRRARAGTERSDDRDTIKNDFSFERKTLVPDLHSLKVSPAFADELKVAYKENSVPVLARPESHSELEMNYISGPAEISVGKEASVEASTSTPHEDLTSIVKSESCNDNSESQPAIEKDDSHYGDIKVEQPSITDTSQLPAEAALVSDEPAGGKQDSIEQLTEEDLDNHTRRSSAKSFFRSLGRMLRDISLFLMVVIPILYGLWYREQRILIGYCGYEKETGKLFDSKITALSKIDDFLESQKPHCLPCPDHAICYPLLQMKCQPEYALHRNRWSLHHLLPLSDSCVKDTKREKLVSEVVKKSLEFLRMKNAQYSCGESNDFKSGMTEEELYQIFYESRAPWINDDEFDELWSQAVSDLIKEPEITWRQVSNDFFLSNNSQIIITNNREEWLQLPDSKSSAIDGANDQLTINGLPAETGHFPKTNRAKKTRILRSTSEKYVGLRCRFEREIYQTYKKYAYLIWSTVISVLLIKYTSYRIRKFYKQREVVEELTNKVLNKLKAVKKEDQTPDFLSVVQLRDVLLADITDLSYKNKLWQAVAKTLERNNTNVRSTLMEIHGEIMKCWEWIGPLDSNIHDNQP</sequence>
<gene>
    <name evidence="11" type="ORF">HG537_0A05930</name>
</gene>
<dbReference type="GO" id="GO:0071763">
    <property type="term" value="P:nuclear membrane organization"/>
    <property type="evidence" value="ECO:0007669"/>
    <property type="project" value="TreeGrafter"/>
</dbReference>
<dbReference type="EMBL" id="CP059267">
    <property type="protein sequence ID" value="QLQ78346.1"/>
    <property type="molecule type" value="Genomic_DNA"/>
</dbReference>
<feature type="compositionally biased region" description="Basic and acidic residues" evidence="7">
    <location>
        <begin position="146"/>
        <end position="171"/>
    </location>
</feature>
<feature type="compositionally biased region" description="Low complexity" evidence="7">
    <location>
        <begin position="210"/>
        <end position="222"/>
    </location>
</feature>
<dbReference type="InterPro" id="IPR044780">
    <property type="entry name" value="Heh2/Src1"/>
</dbReference>
<dbReference type="Pfam" id="PF09402">
    <property type="entry name" value="MSC"/>
    <property type="match status" value="1"/>
</dbReference>
<feature type="transmembrane region" description="Helical" evidence="8">
    <location>
        <begin position="410"/>
        <end position="430"/>
    </location>
</feature>